<dbReference type="AlphaFoldDB" id="S0ET02"/>
<dbReference type="KEGG" id="ccz:CCALI_00318"/>
<protein>
    <recommendedName>
        <fullName evidence="1">Uncharacterized protein TP-0789 domain-containing protein</fullName>
    </recommendedName>
</protein>
<dbReference type="EMBL" id="HF951689">
    <property type="protein sequence ID" value="CCW34155.1"/>
    <property type="molecule type" value="Genomic_DNA"/>
</dbReference>
<dbReference type="InParanoid" id="S0ET02"/>
<organism evidence="2 3">
    <name type="scientific">Chthonomonas calidirosea (strain DSM 23976 / ICMP 18418 / T49)</name>
    <dbReference type="NCBI Taxonomy" id="1303518"/>
    <lineage>
        <taxon>Bacteria</taxon>
        <taxon>Bacillati</taxon>
        <taxon>Armatimonadota</taxon>
        <taxon>Chthonomonadia</taxon>
        <taxon>Chthonomonadales</taxon>
        <taxon>Chthonomonadaceae</taxon>
        <taxon>Chthonomonas</taxon>
    </lineage>
</organism>
<sequence length="274" mass="31319">MHISAGSRRATLQSRKGDVSPWPFLCFILFLCFVGSSLRAQHIITRKAPNDPDLVSQLTDLKSLEAILHITSSNSEVLAHIGPDFARNYAIHKLLLLYKAPDKLRLDGQSTAFGDAVLIYNGPYRFYAVPKLHLRKKEDLTDHPVQRQSLLEYVGLITSETLDFMQAHFVQTDDKQGHQLLVFELHYIHHPNSTFYRIWLDPEKHFVVKREWYSADGKLKAAFCYLMPRQVAPSLWIPTHIQVRDAEGNIAADTELEKIRVDEPLSDELFATGN</sequence>
<dbReference type="Pfam" id="PF17131">
    <property type="entry name" value="LolA_like"/>
    <property type="match status" value="1"/>
</dbReference>
<dbReference type="InterPro" id="IPR033399">
    <property type="entry name" value="TP_0789-like"/>
</dbReference>
<keyword evidence="3" id="KW-1185">Reference proteome</keyword>
<evidence type="ECO:0000313" key="3">
    <source>
        <dbReference type="Proteomes" id="UP000014227"/>
    </source>
</evidence>
<dbReference type="PATRIC" id="fig|1303518.3.peg.324"/>
<dbReference type="Proteomes" id="UP000014227">
    <property type="component" value="Chromosome I"/>
</dbReference>
<proteinExistence type="predicted"/>
<evidence type="ECO:0000313" key="2">
    <source>
        <dbReference type="EMBL" id="CCW34155.1"/>
    </source>
</evidence>
<gene>
    <name evidence="2" type="ORF">CCALI_00318</name>
</gene>
<dbReference type="HOGENOM" id="CLU_1014513_0_0_0"/>
<dbReference type="Gene3D" id="2.50.20.10">
    <property type="entry name" value="Lipoprotein localisation LolA/LolB/LppX"/>
    <property type="match status" value="1"/>
</dbReference>
<feature type="domain" description="Uncharacterized protein TP-0789" evidence="1">
    <location>
        <begin position="159"/>
        <end position="272"/>
    </location>
</feature>
<name>S0ET02_CHTCT</name>
<accession>S0ET02</accession>
<dbReference type="RefSeq" id="WP_016481718.1">
    <property type="nucleotide sequence ID" value="NC_021487.1"/>
</dbReference>
<reference evidence="3" key="1">
    <citation type="submission" date="2013-03" db="EMBL/GenBank/DDBJ databases">
        <title>Genome sequence of Chthonomonas calidirosea, the first sequenced genome from the Armatimonadetes phylum (formally candidate division OP10).</title>
        <authorList>
            <person name="Lee K.C.Y."/>
            <person name="Morgan X.C."/>
            <person name="Dunfield P.F."/>
            <person name="Tamas I."/>
            <person name="Houghton K.M."/>
            <person name="Vyssotski M."/>
            <person name="Ryan J.L.J."/>
            <person name="Lagutin K."/>
            <person name="McDonald I.R."/>
            <person name="Stott M.B."/>
        </authorList>
    </citation>
    <scope>NUCLEOTIDE SEQUENCE [LARGE SCALE GENOMIC DNA]</scope>
    <source>
        <strain evidence="3">DSM 23976 / ICMP 18418 / T49</strain>
    </source>
</reference>
<dbReference type="STRING" id="454171.CP488_00839"/>
<evidence type="ECO:0000259" key="1">
    <source>
        <dbReference type="Pfam" id="PF17131"/>
    </source>
</evidence>